<feature type="compositionally biased region" description="Polar residues" evidence="1">
    <location>
        <begin position="1"/>
        <end position="25"/>
    </location>
</feature>
<accession>A0A1F8EEL3</accession>
<sequence length="109" mass="12300">MDQPNQTQNHNFLSNTPPSNQQNSGPVIGHKGHWVLVAVVIILLVGFLTTWYYVRQTRFNFGKDNRGGAITSERQEAREDAIINNELEAVDMGNVDQEFQSIDNDLNSL</sequence>
<dbReference type="EMBL" id="MGIZ01000024">
    <property type="protein sequence ID" value="OGM99306.1"/>
    <property type="molecule type" value="Genomic_DNA"/>
</dbReference>
<feature type="transmembrane region" description="Helical" evidence="2">
    <location>
        <begin position="34"/>
        <end position="54"/>
    </location>
</feature>
<feature type="region of interest" description="Disordered" evidence="1">
    <location>
        <begin position="1"/>
        <end position="27"/>
    </location>
</feature>
<reference evidence="3 4" key="1">
    <citation type="journal article" date="2016" name="Nat. Commun.">
        <title>Thousands of microbial genomes shed light on interconnected biogeochemical processes in an aquifer system.</title>
        <authorList>
            <person name="Anantharaman K."/>
            <person name="Brown C.T."/>
            <person name="Hug L.A."/>
            <person name="Sharon I."/>
            <person name="Castelle C.J."/>
            <person name="Probst A.J."/>
            <person name="Thomas B.C."/>
            <person name="Singh A."/>
            <person name="Wilkins M.J."/>
            <person name="Karaoz U."/>
            <person name="Brodie E.L."/>
            <person name="Williams K.H."/>
            <person name="Hubbard S.S."/>
            <person name="Banfield J.F."/>
        </authorList>
    </citation>
    <scope>NUCLEOTIDE SEQUENCE [LARGE SCALE GENOMIC DNA]</scope>
</reference>
<evidence type="ECO:0000256" key="2">
    <source>
        <dbReference type="SAM" id="Phobius"/>
    </source>
</evidence>
<organism evidence="3 4">
    <name type="scientific">Candidatus Yanofskybacteria bacterium RIFCSPHIGHO2_01_FULL_39_8b</name>
    <dbReference type="NCBI Taxonomy" id="1802659"/>
    <lineage>
        <taxon>Bacteria</taxon>
        <taxon>Candidatus Yanofskyibacteriota</taxon>
    </lineage>
</organism>
<keyword evidence="2" id="KW-1133">Transmembrane helix</keyword>
<keyword evidence="2" id="KW-0472">Membrane</keyword>
<keyword evidence="2" id="KW-0812">Transmembrane</keyword>
<name>A0A1F8EEL3_9BACT</name>
<evidence type="ECO:0000313" key="4">
    <source>
        <dbReference type="Proteomes" id="UP000177594"/>
    </source>
</evidence>
<proteinExistence type="predicted"/>
<gene>
    <name evidence="3" type="ORF">A2817_00440</name>
</gene>
<dbReference type="Proteomes" id="UP000177594">
    <property type="component" value="Unassembled WGS sequence"/>
</dbReference>
<comment type="caution">
    <text evidence="3">The sequence shown here is derived from an EMBL/GenBank/DDBJ whole genome shotgun (WGS) entry which is preliminary data.</text>
</comment>
<dbReference type="AlphaFoldDB" id="A0A1F8EEL3"/>
<evidence type="ECO:0000256" key="1">
    <source>
        <dbReference type="SAM" id="MobiDB-lite"/>
    </source>
</evidence>
<protein>
    <submittedName>
        <fullName evidence="3">Uncharacterized protein</fullName>
    </submittedName>
</protein>
<evidence type="ECO:0000313" key="3">
    <source>
        <dbReference type="EMBL" id="OGM99306.1"/>
    </source>
</evidence>